<keyword evidence="4" id="KW-1185">Reference proteome</keyword>
<evidence type="ECO:0000313" key="3">
    <source>
        <dbReference type="EMBL" id="OLP58220.1"/>
    </source>
</evidence>
<organism evidence="3 4">
    <name type="scientific">Xaviernesmea oryzae</name>
    <dbReference type="NCBI Taxonomy" id="464029"/>
    <lineage>
        <taxon>Bacteria</taxon>
        <taxon>Pseudomonadati</taxon>
        <taxon>Pseudomonadota</taxon>
        <taxon>Alphaproteobacteria</taxon>
        <taxon>Hyphomicrobiales</taxon>
        <taxon>Rhizobiaceae</taxon>
        <taxon>Rhizobium/Agrobacterium group</taxon>
        <taxon>Xaviernesmea</taxon>
    </lineage>
</organism>
<proteinExistence type="inferred from homology"/>
<comment type="caution">
    <text evidence="2">Once thought to be involved in copper homeostasis, experiments in E.coli have shown this is not the case.</text>
</comment>
<protein>
    <recommendedName>
        <fullName evidence="2">PF03932 family protein CutC</fullName>
    </recommendedName>
</protein>
<dbReference type="HAMAP" id="MF_00795">
    <property type="entry name" value="CutC"/>
    <property type="match status" value="1"/>
</dbReference>
<comment type="caution">
    <text evidence="3">The sequence shown here is derived from an EMBL/GenBank/DDBJ whole genome shotgun (WGS) entry which is preliminary data.</text>
</comment>
<dbReference type="InterPro" id="IPR036822">
    <property type="entry name" value="CutC-like_dom_sf"/>
</dbReference>
<dbReference type="GO" id="GO:0005737">
    <property type="term" value="C:cytoplasm"/>
    <property type="evidence" value="ECO:0007669"/>
    <property type="project" value="UniProtKB-SubCell"/>
</dbReference>
<dbReference type="Pfam" id="PF03932">
    <property type="entry name" value="CutC"/>
    <property type="match status" value="1"/>
</dbReference>
<dbReference type="PANTHER" id="PTHR12598:SF0">
    <property type="entry name" value="COPPER HOMEOSTASIS PROTEIN CUTC HOMOLOG"/>
    <property type="match status" value="1"/>
</dbReference>
<reference evidence="3 4" key="1">
    <citation type="submission" date="2016-09" db="EMBL/GenBank/DDBJ databases">
        <title>Rhizobium sp. nov., a novel species isolated from the rice rhizosphere.</title>
        <authorList>
            <person name="Zhao J."/>
            <person name="Zhang X."/>
        </authorList>
    </citation>
    <scope>NUCLEOTIDE SEQUENCE [LARGE SCALE GENOMIC DNA]</scope>
    <source>
        <strain evidence="3 4">1.7048</strain>
    </source>
</reference>
<evidence type="ECO:0000256" key="2">
    <source>
        <dbReference type="HAMAP-Rule" id="MF_00795"/>
    </source>
</evidence>
<dbReference type="EMBL" id="MKIP01000058">
    <property type="protein sequence ID" value="OLP58220.1"/>
    <property type="molecule type" value="Genomic_DNA"/>
</dbReference>
<comment type="subcellular location">
    <subcellularLocation>
        <location evidence="2">Cytoplasm</location>
    </subcellularLocation>
</comment>
<evidence type="ECO:0000256" key="1">
    <source>
        <dbReference type="ARBA" id="ARBA00007768"/>
    </source>
</evidence>
<accession>A0A1Q9AS35</accession>
<dbReference type="SUPFAM" id="SSF110395">
    <property type="entry name" value="CutC-like"/>
    <property type="match status" value="1"/>
</dbReference>
<evidence type="ECO:0000313" key="4">
    <source>
        <dbReference type="Proteomes" id="UP000186364"/>
    </source>
</evidence>
<dbReference type="Proteomes" id="UP000186364">
    <property type="component" value="Unassembled WGS sequence"/>
</dbReference>
<dbReference type="GO" id="GO:0005507">
    <property type="term" value="F:copper ion binding"/>
    <property type="evidence" value="ECO:0007669"/>
    <property type="project" value="TreeGrafter"/>
</dbReference>
<name>A0A1Q9AS35_9HYPH</name>
<dbReference type="AlphaFoldDB" id="A0A1Q9AS35"/>
<sequence>MAKILLEVCVDSAEGLEAAIDGGADRIELCAALECGGLTPSPGLMRLAAQASIPVYAMIRPRPGDFVFSTQDETVMRGDLEAVGEAGLAGVVLGANRRDGSLDGDCLSRLSDAAGPLGRTLHRAFDLAGEDFPAAVDVAVALGFERILTSGGAPAAPQALDALAAIFAAAAGRIVIMPGSGLSPATIGPLLARLDPREVHASCGRAYAPHDPRAAALGFVHAGSRMTDRATVRALKALLNAA</sequence>
<dbReference type="RefSeq" id="WP_075629427.1">
    <property type="nucleotide sequence ID" value="NZ_FOAM01000008.1"/>
</dbReference>
<gene>
    <name evidence="2" type="primary">cutC</name>
    <name evidence="3" type="ORF">BJF93_06240</name>
</gene>
<dbReference type="Gene3D" id="3.20.20.380">
    <property type="entry name" value="Copper homeostasis (CutC) domain"/>
    <property type="match status" value="1"/>
</dbReference>
<keyword evidence="2" id="KW-0963">Cytoplasm</keyword>
<dbReference type="InterPro" id="IPR005627">
    <property type="entry name" value="CutC-like"/>
</dbReference>
<comment type="similarity">
    <text evidence="1 2">Belongs to the CutC family.</text>
</comment>
<dbReference type="PANTHER" id="PTHR12598">
    <property type="entry name" value="COPPER HOMEOSTASIS PROTEIN CUTC"/>
    <property type="match status" value="1"/>
</dbReference>
<dbReference type="OrthoDB" id="9815677at2"/>